<evidence type="ECO:0000256" key="11">
    <source>
        <dbReference type="ARBA" id="ARBA00022741"/>
    </source>
</evidence>
<keyword evidence="9 15" id="KW-0479">Metal-binding</keyword>
<evidence type="ECO:0000256" key="2">
    <source>
        <dbReference type="ARBA" id="ARBA00004496"/>
    </source>
</evidence>
<keyword evidence="8 15" id="KW-0808">Transferase</keyword>
<comment type="subcellular location">
    <subcellularLocation>
        <location evidence="2 15">Cytoplasm</location>
    </subcellularLocation>
</comment>
<evidence type="ECO:0000256" key="5">
    <source>
        <dbReference type="ARBA" id="ARBA00011895"/>
    </source>
</evidence>
<dbReference type="Gene3D" id="3.40.50.2020">
    <property type="match status" value="1"/>
</dbReference>
<comment type="pathway">
    <text evidence="3 15">Purine metabolism; IMP biosynthesis via salvage pathway; IMP from hypoxanthine: step 1/1.</text>
</comment>
<proteinExistence type="inferred from homology"/>
<dbReference type="Proteomes" id="UP001172083">
    <property type="component" value="Unassembled WGS sequence"/>
</dbReference>
<dbReference type="PANTHER" id="PTHR43340:SF1">
    <property type="entry name" value="HYPOXANTHINE PHOSPHORIBOSYLTRANSFERASE"/>
    <property type="match status" value="1"/>
</dbReference>
<comment type="catalytic activity">
    <reaction evidence="13">
        <text>GMP + diphosphate = guanine + 5-phospho-alpha-D-ribose 1-diphosphate</text>
        <dbReference type="Rhea" id="RHEA:25424"/>
        <dbReference type="ChEBI" id="CHEBI:16235"/>
        <dbReference type="ChEBI" id="CHEBI:33019"/>
        <dbReference type="ChEBI" id="CHEBI:58017"/>
        <dbReference type="ChEBI" id="CHEBI:58115"/>
        <dbReference type="EC" id="2.4.2.8"/>
    </reaction>
    <physiologicalReaction direction="right-to-left" evidence="13">
        <dbReference type="Rhea" id="RHEA:25426"/>
    </physiologicalReaction>
</comment>
<evidence type="ECO:0000256" key="10">
    <source>
        <dbReference type="ARBA" id="ARBA00022726"/>
    </source>
</evidence>
<evidence type="ECO:0000256" key="8">
    <source>
        <dbReference type="ARBA" id="ARBA00022679"/>
    </source>
</evidence>
<keyword evidence="6 15" id="KW-0963">Cytoplasm</keyword>
<evidence type="ECO:0000256" key="14">
    <source>
        <dbReference type="ARBA" id="ARBA00049402"/>
    </source>
</evidence>
<feature type="domain" description="Phosphoribosyltransferase" evidence="16">
    <location>
        <begin position="11"/>
        <end position="160"/>
    </location>
</feature>
<reference evidence="17" key="1">
    <citation type="submission" date="2023-06" db="EMBL/GenBank/DDBJ databases">
        <title>Genomic of Agaribacillus aureum.</title>
        <authorList>
            <person name="Wang G."/>
        </authorList>
    </citation>
    <scope>NUCLEOTIDE SEQUENCE</scope>
    <source>
        <strain evidence="17">BMA12</strain>
    </source>
</reference>
<evidence type="ECO:0000256" key="9">
    <source>
        <dbReference type="ARBA" id="ARBA00022723"/>
    </source>
</evidence>
<protein>
    <recommendedName>
        <fullName evidence="5 15">Hypoxanthine phosphoribosyltransferase</fullName>
        <ecNumber evidence="5 15">2.4.2.8</ecNumber>
    </recommendedName>
</protein>
<dbReference type="EMBL" id="JAUJEB010000004">
    <property type="protein sequence ID" value="MDN5214428.1"/>
    <property type="molecule type" value="Genomic_DNA"/>
</dbReference>
<comment type="caution">
    <text evidence="17">The sequence shown here is derived from an EMBL/GenBank/DDBJ whole genome shotgun (WGS) entry which is preliminary data.</text>
</comment>
<evidence type="ECO:0000256" key="1">
    <source>
        <dbReference type="ARBA" id="ARBA00001946"/>
    </source>
</evidence>
<evidence type="ECO:0000313" key="17">
    <source>
        <dbReference type="EMBL" id="MDN5214428.1"/>
    </source>
</evidence>
<organism evidence="17 18">
    <name type="scientific">Agaribacillus aureus</name>
    <dbReference type="NCBI Taxonomy" id="3051825"/>
    <lineage>
        <taxon>Bacteria</taxon>
        <taxon>Pseudomonadati</taxon>
        <taxon>Bacteroidota</taxon>
        <taxon>Cytophagia</taxon>
        <taxon>Cytophagales</taxon>
        <taxon>Splendidivirgaceae</taxon>
        <taxon>Agaribacillus</taxon>
    </lineage>
</organism>
<evidence type="ECO:0000256" key="12">
    <source>
        <dbReference type="ARBA" id="ARBA00022842"/>
    </source>
</evidence>
<gene>
    <name evidence="17" type="primary">hpt</name>
    <name evidence="17" type="ORF">QQ020_20275</name>
</gene>
<comment type="cofactor">
    <cofactor evidence="1 15">
        <name>Mg(2+)</name>
        <dbReference type="ChEBI" id="CHEBI:18420"/>
    </cofactor>
</comment>
<evidence type="ECO:0000256" key="3">
    <source>
        <dbReference type="ARBA" id="ARBA00004669"/>
    </source>
</evidence>
<evidence type="ECO:0000313" key="18">
    <source>
        <dbReference type="Proteomes" id="UP001172083"/>
    </source>
</evidence>
<dbReference type="PANTHER" id="PTHR43340">
    <property type="entry name" value="HYPOXANTHINE-GUANINE PHOSPHORIBOSYLTRANSFERASE"/>
    <property type="match status" value="1"/>
</dbReference>
<dbReference type="GO" id="GO:0016757">
    <property type="term" value="F:glycosyltransferase activity"/>
    <property type="evidence" value="ECO:0007669"/>
    <property type="project" value="UniProtKB-KW"/>
</dbReference>
<dbReference type="InterPro" id="IPR005904">
    <property type="entry name" value="Hxn_phspho_trans"/>
</dbReference>
<evidence type="ECO:0000259" key="16">
    <source>
        <dbReference type="Pfam" id="PF00156"/>
    </source>
</evidence>
<dbReference type="CDD" id="cd06223">
    <property type="entry name" value="PRTases_typeI"/>
    <property type="match status" value="1"/>
</dbReference>
<keyword evidence="12 15" id="KW-0460">Magnesium</keyword>
<dbReference type="InterPro" id="IPR050408">
    <property type="entry name" value="HGPRT"/>
</dbReference>
<dbReference type="SUPFAM" id="SSF53271">
    <property type="entry name" value="PRTase-like"/>
    <property type="match status" value="1"/>
</dbReference>
<keyword evidence="7 15" id="KW-0328">Glycosyltransferase</keyword>
<dbReference type="RefSeq" id="WP_346759762.1">
    <property type="nucleotide sequence ID" value="NZ_JAUJEB010000004.1"/>
</dbReference>
<keyword evidence="11 15" id="KW-0547">Nucleotide-binding</keyword>
<dbReference type="Pfam" id="PF00156">
    <property type="entry name" value="Pribosyltran"/>
    <property type="match status" value="1"/>
</dbReference>
<evidence type="ECO:0000256" key="4">
    <source>
        <dbReference type="ARBA" id="ARBA00008391"/>
    </source>
</evidence>
<evidence type="ECO:0000256" key="13">
    <source>
        <dbReference type="ARBA" id="ARBA00048811"/>
    </source>
</evidence>
<name>A0ABT8LDQ4_9BACT</name>
<keyword evidence="18" id="KW-1185">Reference proteome</keyword>
<evidence type="ECO:0000256" key="6">
    <source>
        <dbReference type="ARBA" id="ARBA00022490"/>
    </source>
</evidence>
<accession>A0ABT8LDQ4</accession>
<sequence>MKIKDKHFKVLLDYEQISKRVMELAAAINHDYEGKNPLFIAIMNGAFMFAADLMKHVHIPSEITFIKVNSYQATKSTGNVKELIGLQENIFKRNLIIIEDIVDTGNTISHLLEDFNTLGADSIEIVALLHKPEAVKKKVAIKYQGFSIPNKFVVGYGLDYDGYGRNTRDIFELLE</sequence>
<keyword evidence="10 15" id="KW-0660">Purine salvage</keyword>
<dbReference type="EC" id="2.4.2.8" evidence="5 15"/>
<comment type="catalytic activity">
    <reaction evidence="14">
        <text>IMP + diphosphate = hypoxanthine + 5-phospho-alpha-D-ribose 1-diphosphate</text>
        <dbReference type="Rhea" id="RHEA:17973"/>
        <dbReference type="ChEBI" id="CHEBI:17368"/>
        <dbReference type="ChEBI" id="CHEBI:33019"/>
        <dbReference type="ChEBI" id="CHEBI:58017"/>
        <dbReference type="ChEBI" id="CHEBI:58053"/>
        <dbReference type="EC" id="2.4.2.8"/>
    </reaction>
    <physiologicalReaction direction="right-to-left" evidence="14">
        <dbReference type="Rhea" id="RHEA:17975"/>
    </physiologicalReaction>
</comment>
<dbReference type="NCBIfam" id="TIGR01203">
    <property type="entry name" value="HGPRTase"/>
    <property type="match status" value="1"/>
</dbReference>
<dbReference type="InterPro" id="IPR000836">
    <property type="entry name" value="PRTase_dom"/>
</dbReference>
<evidence type="ECO:0000256" key="7">
    <source>
        <dbReference type="ARBA" id="ARBA00022676"/>
    </source>
</evidence>
<evidence type="ECO:0000256" key="15">
    <source>
        <dbReference type="RuleBase" id="RU364099"/>
    </source>
</evidence>
<dbReference type="InterPro" id="IPR029057">
    <property type="entry name" value="PRTase-like"/>
</dbReference>
<comment type="similarity">
    <text evidence="4 15">Belongs to the purine/pyrimidine phosphoribosyltransferase family.</text>
</comment>